<reference evidence="1" key="2">
    <citation type="submission" date="2020-11" db="EMBL/GenBank/DDBJ databases">
        <authorList>
            <person name="McCartney M.A."/>
            <person name="Auch B."/>
            <person name="Kono T."/>
            <person name="Mallez S."/>
            <person name="Becker A."/>
            <person name="Gohl D.M."/>
            <person name="Silverstein K.A.T."/>
            <person name="Koren S."/>
            <person name="Bechman K.B."/>
            <person name="Herman A."/>
            <person name="Abrahante J.E."/>
            <person name="Garbe J."/>
        </authorList>
    </citation>
    <scope>NUCLEOTIDE SEQUENCE</scope>
    <source>
        <strain evidence="1">Duluth1</strain>
        <tissue evidence="1">Whole animal</tissue>
    </source>
</reference>
<dbReference type="EMBL" id="JAIWYP010000008">
    <property type="protein sequence ID" value="KAH3787302.1"/>
    <property type="molecule type" value="Genomic_DNA"/>
</dbReference>
<gene>
    <name evidence="1" type="ORF">DPMN_165423</name>
</gene>
<organism evidence="1 2">
    <name type="scientific">Dreissena polymorpha</name>
    <name type="common">Zebra mussel</name>
    <name type="synonym">Mytilus polymorpha</name>
    <dbReference type="NCBI Taxonomy" id="45954"/>
    <lineage>
        <taxon>Eukaryota</taxon>
        <taxon>Metazoa</taxon>
        <taxon>Spiralia</taxon>
        <taxon>Lophotrochozoa</taxon>
        <taxon>Mollusca</taxon>
        <taxon>Bivalvia</taxon>
        <taxon>Autobranchia</taxon>
        <taxon>Heteroconchia</taxon>
        <taxon>Euheterodonta</taxon>
        <taxon>Imparidentia</taxon>
        <taxon>Neoheterodontei</taxon>
        <taxon>Myida</taxon>
        <taxon>Dreissenoidea</taxon>
        <taxon>Dreissenidae</taxon>
        <taxon>Dreissena</taxon>
    </lineage>
</organism>
<reference evidence="1" key="1">
    <citation type="journal article" date="2019" name="bioRxiv">
        <title>The Genome of the Zebra Mussel, Dreissena polymorpha: A Resource for Invasive Species Research.</title>
        <authorList>
            <person name="McCartney M.A."/>
            <person name="Auch B."/>
            <person name="Kono T."/>
            <person name="Mallez S."/>
            <person name="Zhang Y."/>
            <person name="Obille A."/>
            <person name="Becker A."/>
            <person name="Abrahante J.E."/>
            <person name="Garbe J."/>
            <person name="Badalamenti J.P."/>
            <person name="Herman A."/>
            <person name="Mangelson H."/>
            <person name="Liachko I."/>
            <person name="Sullivan S."/>
            <person name="Sone E.D."/>
            <person name="Koren S."/>
            <person name="Silverstein K.A.T."/>
            <person name="Beckman K.B."/>
            <person name="Gohl D.M."/>
        </authorList>
    </citation>
    <scope>NUCLEOTIDE SEQUENCE</scope>
    <source>
        <strain evidence="1">Duluth1</strain>
        <tissue evidence="1">Whole animal</tissue>
    </source>
</reference>
<dbReference type="AlphaFoldDB" id="A0A9D4EW27"/>
<proteinExistence type="predicted"/>
<evidence type="ECO:0000313" key="1">
    <source>
        <dbReference type="EMBL" id="KAH3787302.1"/>
    </source>
</evidence>
<keyword evidence="2" id="KW-1185">Reference proteome</keyword>
<evidence type="ECO:0000313" key="2">
    <source>
        <dbReference type="Proteomes" id="UP000828390"/>
    </source>
</evidence>
<name>A0A9D4EW27_DREPO</name>
<sequence>MGEVIDEKKLEIVIKGHDSTDIARNVIGKSKQLGLSNATKTIDTDLNQTFVNKHRKGCMHEEIFVLRSR</sequence>
<protein>
    <submittedName>
        <fullName evidence="1">Uncharacterized protein</fullName>
    </submittedName>
</protein>
<accession>A0A9D4EW27</accession>
<dbReference type="Proteomes" id="UP000828390">
    <property type="component" value="Unassembled WGS sequence"/>
</dbReference>
<comment type="caution">
    <text evidence="1">The sequence shown here is derived from an EMBL/GenBank/DDBJ whole genome shotgun (WGS) entry which is preliminary data.</text>
</comment>